<reference evidence="5" key="1">
    <citation type="submission" date="2022-07" db="EMBL/GenBank/DDBJ databases">
        <authorList>
            <person name="Trinca V."/>
            <person name="Uliana J.V.C."/>
            <person name="Torres T.T."/>
            <person name="Ward R.J."/>
            <person name="Monesi N."/>
        </authorList>
    </citation>
    <scope>NUCLEOTIDE SEQUENCE</scope>
    <source>
        <strain evidence="5">HSMRA1968</strain>
        <tissue evidence="5">Whole embryos</tissue>
    </source>
</reference>
<gene>
    <name evidence="5" type="ORF">Bhyg_12874</name>
</gene>
<dbReference type="InterPro" id="IPR002219">
    <property type="entry name" value="PKC_DAG/PE"/>
</dbReference>
<evidence type="ECO:0000256" key="1">
    <source>
        <dbReference type="ARBA" id="ARBA00022723"/>
    </source>
</evidence>
<feature type="domain" description="Phorbol-ester/DAG-type" evidence="4">
    <location>
        <begin position="285"/>
        <end position="336"/>
    </location>
</feature>
<feature type="compositionally biased region" description="Polar residues" evidence="3">
    <location>
        <begin position="91"/>
        <end position="106"/>
    </location>
</feature>
<feature type="region of interest" description="Disordered" evidence="3">
    <location>
        <begin position="122"/>
        <end position="141"/>
    </location>
</feature>
<feature type="region of interest" description="Disordered" evidence="3">
    <location>
        <begin position="73"/>
        <end position="112"/>
    </location>
</feature>
<comment type="caution">
    <text evidence="5">The sequence shown here is derived from an EMBL/GenBank/DDBJ whole genome shotgun (WGS) entry which is preliminary data.</text>
</comment>
<evidence type="ECO:0000256" key="2">
    <source>
        <dbReference type="ARBA" id="ARBA00022833"/>
    </source>
</evidence>
<dbReference type="SMART" id="SM00109">
    <property type="entry name" value="C1"/>
    <property type="match status" value="1"/>
</dbReference>
<dbReference type="Pfam" id="PF00130">
    <property type="entry name" value="C1_1"/>
    <property type="match status" value="1"/>
</dbReference>
<protein>
    <recommendedName>
        <fullName evidence="4">Phorbol-ester/DAG-type domain-containing protein</fullName>
    </recommendedName>
</protein>
<evidence type="ECO:0000313" key="6">
    <source>
        <dbReference type="Proteomes" id="UP001151699"/>
    </source>
</evidence>
<dbReference type="GO" id="GO:0046872">
    <property type="term" value="F:metal ion binding"/>
    <property type="evidence" value="ECO:0007669"/>
    <property type="project" value="UniProtKB-KW"/>
</dbReference>
<name>A0A9Q0RZR6_9DIPT</name>
<accession>A0A9Q0RZR6</accession>
<dbReference type="CDD" id="cd00029">
    <property type="entry name" value="C1"/>
    <property type="match status" value="1"/>
</dbReference>
<evidence type="ECO:0000313" key="5">
    <source>
        <dbReference type="EMBL" id="KAJ6640125.1"/>
    </source>
</evidence>
<dbReference type="PROSITE" id="PS50081">
    <property type="entry name" value="ZF_DAG_PE_2"/>
    <property type="match status" value="1"/>
</dbReference>
<sequence length="340" mass="38686">MITNQNQDQNEDIQKLQLIPLKKPLITSEHLQQKLVQPENNNSTTAVIVDAVPDCHELDAVVRIDDKCVQKKQLNKKQKEKQNNKAKPSNLKKQLPSTSTTNPNNVENDKISKQLTNVKFTFEVNDSRNGKRKENGHDDDEKIGLLSEKETTKKVAEKQVEKREQQLNANNGNYDELPLIRIEEFGDVTDGTQAIPTKSEHFSKSSESIPFIDESPRHQPQPNLFETRYITIEPQNVGSQSSKNTSNNNNVSKIESIHTSVVPKREQFDKSAQILYQSQIQLPVAHHFEMVQRLDVKLCQVCHEFLLEPNSVRCLTCGFVCHERCVATKPMPLNTCGEVK</sequence>
<feature type="compositionally biased region" description="Basic and acidic residues" evidence="3">
    <location>
        <begin position="125"/>
        <end position="141"/>
    </location>
</feature>
<evidence type="ECO:0000259" key="4">
    <source>
        <dbReference type="PROSITE" id="PS50081"/>
    </source>
</evidence>
<dbReference type="SUPFAM" id="SSF57889">
    <property type="entry name" value="Cysteine-rich domain"/>
    <property type="match status" value="1"/>
</dbReference>
<dbReference type="OrthoDB" id="7764911at2759"/>
<dbReference type="Proteomes" id="UP001151699">
    <property type="component" value="Chromosome X"/>
</dbReference>
<organism evidence="5 6">
    <name type="scientific">Pseudolycoriella hygida</name>
    <dbReference type="NCBI Taxonomy" id="35572"/>
    <lineage>
        <taxon>Eukaryota</taxon>
        <taxon>Metazoa</taxon>
        <taxon>Ecdysozoa</taxon>
        <taxon>Arthropoda</taxon>
        <taxon>Hexapoda</taxon>
        <taxon>Insecta</taxon>
        <taxon>Pterygota</taxon>
        <taxon>Neoptera</taxon>
        <taxon>Endopterygota</taxon>
        <taxon>Diptera</taxon>
        <taxon>Nematocera</taxon>
        <taxon>Sciaroidea</taxon>
        <taxon>Sciaridae</taxon>
        <taxon>Pseudolycoriella</taxon>
    </lineage>
</organism>
<proteinExistence type="predicted"/>
<keyword evidence="1" id="KW-0479">Metal-binding</keyword>
<dbReference type="InterPro" id="IPR046349">
    <property type="entry name" value="C1-like_sf"/>
</dbReference>
<dbReference type="EMBL" id="WJQU01000003">
    <property type="protein sequence ID" value="KAJ6640125.1"/>
    <property type="molecule type" value="Genomic_DNA"/>
</dbReference>
<keyword evidence="2" id="KW-0862">Zinc</keyword>
<dbReference type="AlphaFoldDB" id="A0A9Q0RZR6"/>
<keyword evidence="6" id="KW-1185">Reference proteome</keyword>
<dbReference type="Gene3D" id="3.30.60.20">
    <property type="match status" value="1"/>
</dbReference>
<evidence type="ECO:0000256" key="3">
    <source>
        <dbReference type="SAM" id="MobiDB-lite"/>
    </source>
</evidence>